<reference evidence="2" key="1">
    <citation type="submission" date="2020-06" db="EMBL/GenBank/DDBJ databases">
        <authorList>
            <person name="Li T."/>
            <person name="Hu X."/>
            <person name="Zhang T."/>
            <person name="Song X."/>
            <person name="Zhang H."/>
            <person name="Dai N."/>
            <person name="Sheng W."/>
            <person name="Hou X."/>
            <person name="Wei L."/>
        </authorList>
    </citation>
    <scope>NUCLEOTIDE SEQUENCE</scope>
    <source>
        <strain evidence="2">3651</strain>
        <tissue evidence="2">Leaf</tissue>
    </source>
</reference>
<gene>
    <name evidence="2" type="ORF">Salat_1890100</name>
</gene>
<name>A0AAE1Y3Q5_9LAMI</name>
<evidence type="ECO:0000313" key="3">
    <source>
        <dbReference type="Proteomes" id="UP001293254"/>
    </source>
</evidence>
<feature type="region of interest" description="Disordered" evidence="1">
    <location>
        <begin position="142"/>
        <end position="168"/>
    </location>
</feature>
<keyword evidence="3" id="KW-1185">Reference proteome</keyword>
<evidence type="ECO:0008006" key="4">
    <source>
        <dbReference type="Google" id="ProtNLM"/>
    </source>
</evidence>
<dbReference type="Proteomes" id="UP001293254">
    <property type="component" value="Unassembled WGS sequence"/>
</dbReference>
<dbReference type="AlphaFoldDB" id="A0AAE1Y3Q5"/>
<reference evidence="2" key="2">
    <citation type="journal article" date="2024" name="Plant">
        <title>Genomic evolution and insights into agronomic trait innovations of Sesamum species.</title>
        <authorList>
            <person name="Miao H."/>
            <person name="Wang L."/>
            <person name="Qu L."/>
            <person name="Liu H."/>
            <person name="Sun Y."/>
            <person name="Le M."/>
            <person name="Wang Q."/>
            <person name="Wei S."/>
            <person name="Zheng Y."/>
            <person name="Lin W."/>
            <person name="Duan Y."/>
            <person name="Cao H."/>
            <person name="Xiong S."/>
            <person name="Wang X."/>
            <person name="Wei L."/>
            <person name="Li C."/>
            <person name="Ma Q."/>
            <person name="Ju M."/>
            <person name="Zhao R."/>
            <person name="Li G."/>
            <person name="Mu C."/>
            <person name="Tian Q."/>
            <person name="Mei H."/>
            <person name="Zhang T."/>
            <person name="Gao T."/>
            <person name="Zhang H."/>
        </authorList>
    </citation>
    <scope>NUCLEOTIDE SEQUENCE</scope>
    <source>
        <strain evidence="2">3651</strain>
    </source>
</reference>
<sequence>MEGCPWSFEKNILVLNEVKENEHPQGVDLNWCPFHVHVHDLPIRKITRDIAAYIGNQMGIFLNVEHMDDHRNWSSTLRLRVKLNVNKPLRYDENFVDPGDNTPYDSWLRAAPSFHTPAKHDPKANFGKDSTEPNHSFFATRFGKKSTAQQPKRGLSIFEPHPARKIMP</sequence>
<dbReference type="EMBL" id="JACGWO010000007">
    <property type="protein sequence ID" value="KAK4423075.1"/>
    <property type="molecule type" value="Genomic_DNA"/>
</dbReference>
<evidence type="ECO:0000256" key="1">
    <source>
        <dbReference type="SAM" id="MobiDB-lite"/>
    </source>
</evidence>
<proteinExistence type="predicted"/>
<organism evidence="2 3">
    <name type="scientific">Sesamum alatum</name>
    <dbReference type="NCBI Taxonomy" id="300844"/>
    <lineage>
        <taxon>Eukaryota</taxon>
        <taxon>Viridiplantae</taxon>
        <taxon>Streptophyta</taxon>
        <taxon>Embryophyta</taxon>
        <taxon>Tracheophyta</taxon>
        <taxon>Spermatophyta</taxon>
        <taxon>Magnoliopsida</taxon>
        <taxon>eudicotyledons</taxon>
        <taxon>Gunneridae</taxon>
        <taxon>Pentapetalae</taxon>
        <taxon>asterids</taxon>
        <taxon>lamiids</taxon>
        <taxon>Lamiales</taxon>
        <taxon>Pedaliaceae</taxon>
        <taxon>Sesamum</taxon>
    </lineage>
</organism>
<protein>
    <recommendedName>
        <fullName evidence="4">DUF4283 domain-containing protein</fullName>
    </recommendedName>
</protein>
<comment type="caution">
    <text evidence="2">The sequence shown here is derived from an EMBL/GenBank/DDBJ whole genome shotgun (WGS) entry which is preliminary data.</text>
</comment>
<accession>A0AAE1Y3Q5</accession>
<evidence type="ECO:0000313" key="2">
    <source>
        <dbReference type="EMBL" id="KAK4423075.1"/>
    </source>
</evidence>